<dbReference type="RefSeq" id="WP_188118509.1">
    <property type="nucleotide sequence ID" value="NZ_DAONMB010000029.1"/>
</dbReference>
<evidence type="ECO:0000259" key="1">
    <source>
        <dbReference type="Pfam" id="PF01863"/>
    </source>
</evidence>
<dbReference type="Proteomes" id="UP000324781">
    <property type="component" value="Unassembled WGS sequence"/>
</dbReference>
<dbReference type="AlphaFoldDB" id="A0A1M6JBV3"/>
<dbReference type="Pfam" id="PF01863">
    <property type="entry name" value="YgjP-like"/>
    <property type="match status" value="1"/>
</dbReference>
<reference evidence="2 3" key="1">
    <citation type="submission" date="2016-11" db="EMBL/GenBank/DDBJ databases">
        <authorList>
            <person name="Varghese N."/>
            <person name="Submissions S."/>
        </authorList>
    </citation>
    <scope>NUCLEOTIDE SEQUENCE [LARGE SCALE GENOMIC DNA]</scope>
    <source>
        <strain evidence="2 3">DSM 19027</strain>
    </source>
</reference>
<name>A0A1M6JBV3_9FIRM</name>
<dbReference type="CDD" id="cd07344">
    <property type="entry name" value="M48_yhfN_like"/>
    <property type="match status" value="1"/>
</dbReference>
<accession>A0A1M6JBV3</accession>
<evidence type="ECO:0000313" key="2">
    <source>
        <dbReference type="EMBL" id="SHJ44133.1"/>
    </source>
</evidence>
<organism evidence="2 3">
    <name type="scientific">Thermoclostridium caenicola</name>
    <dbReference type="NCBI Taxonomy" id="659425"/>
    <lineage>
        <taxon>Bacteria</taxon>
        <taxon>Bacillati</taxon>
        <taxon>Bacillota</taxon>
        <taxon>Clostridia</taxon>
        <taxon>Eubacteriales</taxon>
        <taxon>Oscillospiraceae</taxon>
        <taxon>Thermoclostridium</taxon>
    </lineage>
</organism>
<dbReference type="EMBL" id="FQZP01000055">
    <property type="protein sequence ID" value="SHJ44133.1"/>
    <property type="molecule type" value="Genomic_DNA"/>
</dbReference>
<dbReference type="InterPro" id="IPR053136">
    <property type="entry name" value="UTP_pyrophosphatase-like"/>
</dbReference>
<evidence type="ECO:0000313" key="3">
    <source>
        <dbReference type="Proteomes" id="UP000324781"/>
    </source>
</evidence>
<gene>
    <name evidence="2" type="ORF">SAMN05444373_10552</name>
</gene>
<feature type="domain" description="YgjP-like metallopeptidase" evidence="1">
    <location>
        <begin position="27"/>
        <end position="229"/>
    </location>
</feature>
<sequence>MGTGWKSSPKNTDDPIVIDEIIRSKRRTVQLSISPDGRLIVRAPYRMSLKWIHQFVEDNRAWIEKHRKRALERRKIALPSVFREGECIYFLGKTYELRSWDGDGFHLGNGMMLFPKKLMGESLTCLEGWYRKRAREYISERLKAYSARTGIGYRAFRITSARRRWGSCSSKDSLNFTWRLIRAAPEAVDYVIVHELCHVVHKNHSKNFWLLVESIMPDYRVQRQWLKENQFLLDG</sequence>
<dbReference type="Gene3D" id="3.30.2010.10">
    <property type="entry name" value="Metalloproteases ('zincins'), catalytic domain"/>
    <property type="match status" value="1"/>
</dbReference>
<dbReference type="InterPro" id="IPR002725">
    <property type="entry name" value="YgjP-like_metallopeptidase"/>
</dbReference>
<dbReference type="PANTHER" id="PTHR30399">
    <property type="entry name" value="UNCHARACTERIZED PROTEIN YGJP"/>
    <property type="match status" value="1"/>
</dbReference>
<dbReference type="PANTHER" id="PTHR30399:SF1">
    <property type="entry name" value="UTP PYROPHOSPHATASE"/>
    <property type="match status" value="1"/>
</dbReference>
<keyword evidence="3" id="KW-1185">Reference proteome</keyword>
<protein>
    <recommendedName>
        <fullName evidence="1">YgjP-like metallopeptidase domain-containing protein</fullName>
    </recommendedName>
</protein>
<proteinExistence type="predicted"/>